<dbReference type="AlphaFoldDB" id="A0A1Q4JZD1"/>
<dbReference type="PROSITE" id="PS51462">
    <property type="entry name" value="NUDIX"/>
    <property type="match status" value="1"/>
</dbReference>
<accession>A0A1Q4JZD1</accession>
<dbReference type="GO" id="GO:0016787">
    <property type="term" value="F:hydrolase activity"/>
    <property type="evidence" value="ECO:0007669"/>
    <property type="project" value="UniProtKB-KW"/>
</dbReference>
<dbReference type="PROSITE" id="PS00893">
    <property type="entry name" value="NUDIX_BOX"/>
    <property type="match status" value="1"/>
</dbReference>
<dbReference type="RefSeq" id="WP_073512987.1">
    <property type="nucleotide sequence ID" value="NZ_CP050124.1"/>
</dbReference>
<dbReference type="InterPro" id="IPR000086">
    <property type="entry name" value="NUDIX_hydrolase_dom"/>
</dbReference>
<dbReference type="PANTHER" id="PTHR43046:SF16">
    <property type="entry name" value="ADP-RIBOSE PYROPHOSPHATASE YJHB-RELATED"/>
    <property type="match status" value="1"/>
</dbReference>
<dbReference type="EMBL" id="CP050124">
    <property type="protein sequence ID" value="QIP39807.1"/>
    <property type="molecule type" value="Genomic_DNA"/>
</dbReference>
<protein>
    <submittedName>
        <fullName evidence="6">ADP-ribose pyrophosphatase YjhB, NUDIX family</fullName>
    </submittedName>
</protein>
<gene>
    <name evidence="6" type="ORF">G9444_2563</name>
</gene>
<dbReference type="InterPro" id="IPR020476">
    <property type="entry name" value="Nudix_hydrolase"/>
</dbReference>
<dbReference type="CDD" id="cd18879">
    <property type="entry name" value="NUDIX_Hydrolase"/>
    <property type="match status" value="1"/>
</dbReference>
<dbReference type="Pfam" id="PF00293">
    <property type="entry name" value="NUDIX"/>
    <property type="match status" value="1"/>
</dbReference>
<comment type="cofactor">
    <cofactor evidence="1">
        <name>Mg(2+)</name>
        <dbReference type="ChEBI" id="CHEBI:18420"/>
    </cofactor>
</comment>
<dbReference type="Gene3D" id="3.90.79.10">
    <property type="entry name" value="Nucleoside Triphosphate Pyrophosphohydrolase"/>
    <property type="match status" value="1"/>
</dbReference>
<evidence type="ECO:0000256" key="2">
    <source>
        <dbReference type="ARBA" id="ARBA00005582"/>
    </source>
</evidence>
<keyword evidence="3 4" id="KW-0378">Hydrolase</keyword>
<dbReference type="OrthoDB" id="9814308at2"/>
<sequence>MPIPEFIVALREKVGHAPLWLSGVSVVIRDDDGRVLLTRRADNGQWAVVSGVLEPGEEPSAAAVREAKEETGVDAELIRITSVDVTEPITYPNGDVTQYLDVCFLARWTGGDAHVADDENLEVAWFAPSALPSDMTETSRLRLAKALLDKPEAWFQR</sequence>
<comment type="similarity">
    <text evidence="2 4">Belongs to the Nudix hydrolase family.</text>
</comment>
<evidence type="ECO:0000256" key="1">
    <source>
        <dbReference type="ARBA" id="ARBA00001946"/>
    </source>
</evidence>
<proteinExistence type="inferred from homology"/>
<dbReference type="Proteomes" id="UP000502345">
    <property type="component" value="Chromosome"/>
</dbReference>
<evidence type="ECO:0000259" key="5">
    <source>
        <dbReference type="PROSITE" id="PS51462"/>
    </source>
</evidence>
<evidence type="ECO:0000256" key="3">
    <source>
        <dbReference type="ARBA" id="ARBA00022801"/>
    </source>
</evidence>
<dbReference type="InterPro" id="IPR015797">
    <property type="entry name" value="NUDIX_hydrolase-like_dom_sf"/>
</dbReference>
<dbReference type="PANTHER" id="PTHR43046">
    <property type="entry name" value="GDP-MANNOSE MANNOSYL HYDROLASE"/>
    <property type="match status" value="1"/>
</dbReference>
<reference evidence="6 7" key="1">
    <citation type="submission" date="2020-03" db="EMBL/GenBank/DDBJ databases">
        <title>Screen low temperature-resistant strains for efficient degradation of petroleum hydrocarbons under the low temperature.</title>
        <authorList>
            <person name="Wang Y."/>
            <person name="Chen J."/>
        </authorList>
    </citation>
    <scope>NUCLEOTIDE SEQUENCE [LARGE SCALE GENOMIC DNA]</scope>
    <source>
        <strain evidence="6 7">KB1</strain>
    </source>
</reference>
<feature type="domain" description="Nudix hydrolase" evidence="5">
    <location>
        <begin position="19"/>
        <end position="148"/>
    </location>
</feature>
<dbReference type="PRINTS" id="PR00502">
    <property type="entry name" value="NUDIXFAMILY"/>
</dbReference>
<evidence type="ECO:0000313" key="7">
    <source>
        <dbReference type="Proteomes" id="UP000502345"/>
    </source>
</evidence>
<name>A0A1Q4JZD1_RHOER</name>
<evidence type="ECO:0000256" key="4">
    <source>
        <dbReference type="RuleBase" id="RU003476"/>
    </source>
</evidence>
<dbReference type="SUPFAM" id="SSF55811">
    <property type="entry name" value="Nudix"/>
    <property type="match status" value="1"/>
</dbReference>
<dbReference type="STRING" id="1833.XU06_11230"/>
<dbReference type="InterPro" id="IPR020084">
    <property type="entry name" value="NUDIX_hydrolase_CS"/>
</dbReference>
<organism evidence="6 7">
    <name type="scientific">Rhodococcus erythropolis</name>
    <name type="common">Arthrobacter picolinophilus</name>
    <dbReference type="NCBI Taxonomy" id="1833"/>
    <lineage>
        <taxon>Bacteria</taxon>
        <taxon>Bacillati</taxon>
        <taxon>Actinomycetota</taxon>
        <taxon>Actinomycetes</taxon>
        <taxon>Mycobacteriales</taxon>
        <taxon>Nocardiaceae</taxon>
        <taxon>Rhodococcus</taxon>
        <taxon>Rhodococcus erythropolis group</taxon>
    </lineage>
</organism>
<evidence type="ECO:0000313" key="6">
    <source>
        <dbReference type="EMBL" id="QIP39807.1"/>
    </source>
</evidence>